<evidence type="ECO:0008006" key="3">
    <source>
        <dbReference type="Google" id="ProtNLM"/>
    </source>
</evidence>
<dbReference type="InParanoid" id="A0A1Y2EXF2"/>
<accession>A0A1Y2EXF2</accession>
<evidence type="ECO:0000313" key="2">
    <source>
        <dbReference type="Proteomes" id="UP000193467"/>
    </source>
</evidence>
<dbReference type="EMBL" id="MCGR01000035">
    <property type="protein sequence ID" value="ORY76291.1"/>
    <property type="molecule type" value="Genomic_DNA"/>
</dbReference>
<sequence>MAIIQDLPPELLIRILELSVEPRLSLFPQGETTKTFTRTALVARCWRAPSQSLPSSLFHTKSPHSSWRKYIDALSTSDGQQFGSMKSLALDFGRQYSSALADQLAILKAKGVVLQELSFLDTSIQIDADFPLSTTLLLDTLQISSRPPELPSFLFPFPTVAPRLTRLELDCSTGPFSPALNASLHELAPQITDLRIRLAPNSYGRPDDTVSSLESFLRACTSVTTLRIENPATPHLKHILSFLSHRLALLEISDLRTEGEFKDPMPSDLAEALDLPCMAQLRRWRMAHSPYSRSSLSERAKEEWRAGCRAHGIEPRGAERFFT</sequence>
<keyword evidence="2" id="KW-1185">Reference proteome</keyword>
<dbReference type="Proteomes" id="UP000193467">
    <property type="component" value="Unassembled WGS sequence"/>
</dbReference>
<dbReference type="AlphaFoldDB" id="A0A1Y2EXF2"/>
<gene>
    <name evidence="1" type="ORF">BCR35DRAFT_305959</name>
</gene>
<comment type="caution">
    <text evidence="1">The sequence shown here is derived from an EMBL/GenBank/DDBJ whole genome shotgun (WGS) entry which is preliminary data.</text>
</comment>
<name>A0A1Y2EXF2_9BASI</name>
<proteinExistence type="predicted"/>
<reference evidence="1 2" key="1">
    <citation type="submission" date="2016-07" db="EMBL/GenBank/DDBJ databases">
        <title>Pervasive Adenine N6-methylation of Active Genes in Fungi.</title>
        <authorList>
            <consortium name="DOE Joint Genome Institute"/>
            <person name="Mondo S.J."/>
            <person name="Dannebaum R.O."/>
            <person name="Kuo R.C."/>
            <person name="Labutti K."/>
            <person name="Haridas S."/>
            <person name="Kuo A."/>
            <person name="Salamov A."/>
            <person name="Ahrendt S.R."/>
            <person name="Lipzen A."/>
            <person name="Sullivan W."/>
            <person name="Andreopoulos W.B."/>
            <person name="Clum A."/>
            <person name="Lindquist E."/>
            <person name="Daum C."/>
            <person name="Ramamoorthy G.K."/>
            <person name="Gryganskyi A."/>
            <person name="Culley D."/>
            <person name="Magnuson J.K."/>
            <person name="James T.Y."/>
            <person name="O'Malley M.A."/>
            <person name="Stajich J.E."/>
            <person name="Spatafora J.W."/>
            <person name="Visel A."/>
            <person name="Grigoriev I.V."/>
        </authorList>
    </citation>
    <scope>NUCLEOTIDE SEQUENCE [LARGE SCALE GENOMIC DNA]</scope>
    <source>
        <strain evidence="1 2">62-1032</strain>
    </source>
</reference>
<feature type="non-terminal residue" evidence="1">
    <location>
        <position position="323"/>
    </location>
</feature>
<protein>
    <recommendedName>
        <fullName evidence="3">F-box domain-containing protein</fullName>
    </recommendedName>
</protein>
<evidence type="ECO:0000313" key="1">
    <source>
        <dbReference type="EMBL" id="ORY76291.1"/>
    </source>
</evidence>
<organism evidence="1 2">
    <name type="scientific">Leucosporidium creatinivorum</name>
    <dbReference type="NCBI Taxonomy" id="106004"/>
    <lineage>
        <taxon>Eukaryota</taxon>
        <taxon>Fungi</taxon>
        <taxon>Dikarya</taxon>
        <taxon>Basidiomycota</taxon>
        <taxon>Pucciniomycotina</taxon>
        <taxon>Microbotryomycetes</taxon>
        <taxon>Leucosporidiales</taxon>
        <taxon>Leucosporidium</taxon>
    </lineage>
</organism>